<evidence type="ECO:0000256" key="1">
    <source>
        <dbReference type="PROSITE-ProRule" id="PRU00176"/>
    </source>
</evidence>
<dbReference type="AlphaFoldDB" id="A0A0D9XGV9"/>
<evidence type="ECO:0000259" key="2">
    <source>
        <dbReference type="PROSITE" id="PS50102"/>
    </source>
</evidence>
<dbReference type="Gene3D" id="3.30.70.330">
    <property type="match status" value="2"/>
</dbReference>
<proteinExistence type="predicted"/>
<feature type="domain" description="RRM" evidence="2">
    <location>
        <begin position="735"/>
        <end position="804"/>
    </location>
</feature>
<dbReference type="PROSITE" id="PS50102">
    <property type="entry name" value="RRM"/>
    <property type="match status" value="2"/>
</dbReference>
<feature type="domain" description="RRM" evidence="2">
    <location>
        <begin position="483"/>
        <end position="551"/>
    </location>
</feature>
<dbReference type="eggNOG" id="KOG0118">
    <property type="taxonomic scope" value="Eukaryota"/>
</dbReference>
<reference evidence="3" key="3">
    <citation type="submission" date="2015-04" db="UniProtKB">
        <authorList>
            <consortium name="EnsemblPlants"/>
        </authorList>
    </citation>
    <scope>IDENTIFICATION</scope>
</reference>
<dbReference type="InterPro" id="IPR012677">
    <property type="entry name" value="Nucleotide-bd_a/b_plait_sf"/>
</dbReference>
<name>A0A0D9XGV9_9ORYZ</name>
<protein>
    <recommendedName>
        <fullName evidence="2">RRM domain-containing protein</fullName>
    </recommendedName>
</protein>
<reference evidence="3 4" key="1">
    <citation type="submission" date="2012-08" db="EMBL/GenBank/DDBJ databases">
        <title>Oryza genome evolution.</title>
        <authorList>
            <person name="Wing R.A."/>
        </authorList>
    </citation>
    <scope>NUCLEOTIDE SEQUENCE</scope>
</reference>
<evidence type="ECO:0000313" key="3">
    <source>
        <dbReference type="EnsemblPlants" id="LPERR09G15810.1"/>
    </source>
</evidence>
<reference evidence="4" key="2">
    <citation type="submission" date="2013-12" db="EMBL/GenBank/DDBJ databases">
        <authorList>
            <person name="Yu Y."/>
            <person name="Lee S."/>
            <person name="de Baynast K."/>
            <person name="Wissotski M."/>
            <person name="Liu L."/>
            <person name="Talag J."/>
            <person name="Goicoechea J."/>
            <person name="Angelova A."/>
            <person name="Jetty R."/>
            <person name="Kudrna D."/>
            <person name="Golser W."/>
            <person name="Rivera L."/>
            <person name="Zhang J."/>
            <person name="Wing R."/>
        </authorList>
    </citation>
    <scope>NUCLEOTIDE SEQUENCE</scope>
</reference>
<dbReference type="PANTHER" id="PTHR33110:SF134">
    <property type="entry name" value="OS09G0565350 PROTEIN"/>
    <property type="match status" value="1"/>
</dbReference>
<sequence length="804" mass="88799">MDAAAGACRWADLPSDLLGEISGRLHDAVDLVRFHAVCTAWRRHTKPLLQYSQPVLPWLLALGGRVPMPYILPHLDRFPYSQAQLHSVFTSNHPSTWYAPAPTRDMWLPTADGTGGALVLTTKPGGSSSSLVDPLTGATVRSSLPRLPHAAAGVVYTNGVVCRDGTIVAYAVVPLKYMDTIQAAILRPGDAAWTTVKSSAMRDSDFDCCCSATYHRGSLVFVDLYNEFAVKVRVDDADAAGVEVVKTTSWRENRYSYVLATYTLEFRGELMCACVDGSRPLSVSLYTLQETQRRWPDGGTLLDDHALFLGIPTSFAVDAARFATGGGGEVTGGCAYFFLGTRHLGGPEACHLYRYNFHDNVTTVITSKLPPGWIQKPDRTVWFVFSSLVPASTHFSPNRVGTDWLQRVFFDHGDVTYDGFHHQDEGSFDVIEMGEVIMETVKEPADTVSTFYRKEILDGRRMLVVEFAEQMRPQQRHNSNIYFIIYVDNLPWHVDRCRLLQIFGEHGRVSRAQVVCDRLTGRSRGFGFVTMVTWKKPGDIIASTNGQISGRLHDAVDLVRFHAVCTAWCRGTKPPPPQSQSVLPWLLSRGSPPGRVSCSLLHSVFSSNHPSTWYAPASGCRVIATYAVEYRGKLMCACVECPRNDDDGPLSLSLYTLHETTAQSEHPWVKTADGGTLLGDHALFLFAVDAARFGTGGGGEILDGRPLLIVEFVEEMGPQLDATPTSVHIFTAKVFIIYVGNLPWHVDRRRLLNFFSEHGRVSLARVVCDRLTGRSRGFGFVTMATWKEPGDIIASLNGQLSVEL</sequence>
<dbReference type="GO" id="GO:0003723">
    <property type="term" value="F:RNA binding"/>
    <property type="evidence" value="ECO:0007669"/>
    <property type="project" value="UniProtKB-UniRule"/>
</dbReference>
<dbReference type="Pfam" id="PF00076">
    <property type="entry name" value="RRM_1"/>
    <property type="match status" value="2"/>
</dbReference>
<dbReference type="InterPro" id="IPR000504">
    <property type="entry name" value="RRM_dom"/>
</dbReference>
<dbReference type="SMART" id="SM00360">
    <property type="entry name" value="RRM"/>
    <property type="match status" value="2"/>
</dbReference>
<dbReference type="InterPro" id="IPR005174">
    <property type="entry name" value="KIB1-4_b-propeller"/>
</dbReference>
<dbReference type="SUPFAM" id="SSF81383">
    <property type="entry name" value="F-box domain"/>
    <property type="match status" value="1"/>
</dbReference>
<dbReference type="Gramene" id="LPERR09G15810.1">
    <property type="protein sequence ID" value="LPERR09G15810.1"/>
    <property type="gene ID" value="LPERR09G15810"/>
</dbReference>
<dbReference type="PANTHER" id="PTHR33110">
    <property type="entry name" value="F-BOX/KELCH-REPEAT PROTEIN-RELATED"/>
    <property type="match status" value="1"/>
</dbReference>
<dbReference type="Proteomes" id="UP000032180">
    <property type="component" value="Chromosome 9"/>
</dbReference>
<accession>A0A0D9XGV9</accession>
<organism evidence="3 4">
    <name type="scientific">Leersia perrieri</name>
    <dbReference type="NCBI Taxonomy" id="77586"/>
    <lineage>
        <taxon>Eukaryota</taxon>
        <taxon>Viridiplantae</taxon>
        <taxon>Streptophyta</taxon>
        <taxon>Embryophyta</taxon>
        <taxon>Tracheophyta</taxon>
        <taxon>Spermatophyta</taxon>
        <taxon>Magnoliopsida</taxon>
        <taxon>Liliopsida</taxon>
        <taxon>Poales</taxon>
        <taxon>Poaceae</taxon>
        <taxon>BOP clade</taxon>
        <taxon>Oryzoideae</taxon>
        <taxon>Oryzeae</taxon>
        <taxon>Oryzinae</taxon>
        <taxon>Leersia</taxon>
    </lineage>
</organism>
<dbReference type="STRING" id="77586.A0A0D9XGV9"/>
<dbReference type="HOGENOM" id="CLU_350359_0_0_1"/>
<dbReference type="SUPFAM" id="SSF54928">
    <property type="entry name" value="RNA-binding domain, RBD"/>
    <property type="match status" value="2"/>
</dbReference>
<dbReference type="EnsemblPlants" id="LPERR09G15810.1">
    <property type="protein sequence ID" value="LPERR09G15810.1"/>
    <property type="gene ID" value="LPERR09G15810"/>
</dbReference>
<dbReference type="InterPro" id="IPR036047">
    <property type="entry name" value="F-box-like_dom_sf"/>
</dbReference>
<dbReference type="Pfam" id="PF03478">
    <property type="entry name" value="Beta-prop_KIB1-4"/>
    <property type="match status" value="1"/>
</dbReference>
<keyword evidence="4" id="KW-1185">Reference proteome</keyword>
<dbReference type="CDD" id="cd09917">
    <property type="entry name" value="F-box_SF"/>
    <property type="match status" value="1"/>
</dbReference>
<evidence type="ECO:0000313" key="4">
    <source>
        <dbReference type="Proteomes" id="UP000032180"/>
    </source>
</evidence>
<dbReference type="InterPro" id="IPR035979">
    <property type="entry name" value="RBD_domain_sf"/>
</dbReference>
<dbReference type="Gene3D" id="1.20.1280.50">
    <property type="match status" value="1"/>
</dbReference>
<keyword evidence="1" id="KW-0694">RNA-binding</keyword>